<reference evidence="1" key="2">
    <citation type="submission" date="2022-06" db="UniProtKB">
        <authorList>
            <consortium name="EnsemblMetazoa"/>
        </authorList>
    </citation>
    <scope>IDENTIFICATION</scope>
    <source>
        <strain evidence="1">DF5081</strain>
    </source>
</reference>
<name>A0A8R1EBT3_CAEJA</name>
<evidence type="ECO:0000313" key="2">
    <source>
        <dbReference type="Proteomes" id="UP000005237"/>
    </source>
</evidence>
<organism evidence="1 2">
    <name type="scientific">Caenorhabditis japonica</name>
    <dbReference type="NCBI Taxonomy" id="281687"/>
    <lineage>
        <taxon>Eukaryota</taxon>
        <taxon>Metazoa</taxon>
        <taxon>Ecdysozoa</taxon>
        <taxon>Nematoda</taxon>
        <taxon>Chromadorea</taxon>
        <taxon>Rhabditida</taxon>
        <taxon>Rhabditina</taxon>
        <taxon>Rhabditomorpha</taxon>
        <taxon>Rhabditoidea</taxon>
        <taxon>Rhabditidae</taxon>
        <taxon>Peloderinae</taxon>
        <taxon>Caenorhabditis</taxon>
    </lineage>
</organism>
<accession>A0A8R1EBT3</accession>
<proteinExistence type="predicted"/>
<dbReference type="EnsemblMetazoa" id="CJA32105.1">
    <property type="protein sequence ID" value="CJA32105.1"/>
    <property type="gene ID" value="WBGene00207952"/>
</dbReference>
<dbReference type="AlphaFoldDB" id="A0A8R1EBT3"/>
<sequence length="71" mass="8463">MTTRRREIRISMTRQIAPQLCPTVASFTLEYLRRMLTHELRTEKIRMSYGSDAMLSWPTKQIFDKSRASLR</sequence>
<dbReference type="Proteomes" id="UP000005237">
    <property type="component" value="Unassembled WGS sequence"/>
</dbReference>
<keyword evidence="2" id="KW-1185">Reference proteome</keyword>
<protein>
    <submittedName>
        <fullName evidence="1">Uncharacterized protein</fullName>
    </submittedName>
</protein>
<reference evidence="2" key="1">
    <citation type="submission" date="2010-08" db="EMBL/GenBank/DDBJ databases">
        <authorList>
            <consortium name="Caenorhabditis japonica Sequencing Consortium"/>
            <person name="Wilson R.K."/>
        </authorList>
    </citation>
    <scope>NUCLEOTIDE SEQUENCE [LARGE SCALE GENOMIC DNA]</scope>
    <source>
        <strain evidence="2">DF5081</strain>
    </source>
</reference>
<evidence type="ECO:0000313" key="1">
    <source>
        <dbReference type="EnsemblMetazoa" id="CJA32105.1"/>
    </source>
</evidence>